<dbReference type="SUPFAM" id="SSF53187">
    <property type="entry name" value="Zn-dependent exopeptidases"/>
    <property type="match status" value="1"/>
</dbReference>
<reference evidence="10" key="1">
    <citation type="journal article" date="2015" name="Genome Announc.">
        <title>Draft Genome Sequence of Anaerolineae Strain TC1, a Novel Isolate from a Methanogenic Wastewater Treatment System.</title>
        <authorList>
            <person name="Matsuura N."/>
            <person name="Tourlousse D.M."/>
            <person name="Sun L."/>
            <person name="Toyonaga M."/>
            <person name="Kuroda K."/>
            <person name="Ohashi A."/>
            <person name="Cruz R."/>
            <person name="Yamaguchi T."/>
            <person name="Sekiguchi Y."/>
        </authorList>
    </citation>
    <scope>NUCLEOTIDE SEQUENCE [LARGE SCALE GENOMIC DNA]</scope>
    <source>
        <strain evidence="10">TC1</strain>
    </source>
</reference>
<evidence type="ECO:0000256" key="8">
    <source>
        <dbReference type="HAMAP-Rule" id="MF_00181"/>
    </source>
</evidence>
<dbReference type="PANTHER" id="PTHR11963:SF23">
    <property type="entry name" value="CYTOSOL AMINOPEPTIDASE"/>
    <property type="match status" value="1"/>
</dbReference>
<dbReference type="Gene3D" id="3.40.630.10">
    <property type="entry name" value="Zn peptidases"/>
    <property type="match status" value="1"/>
</dbReference>
<evidence type="ECO:0000256" key="2">
    <source>
        <dbReference type="ARBA" id="ARBA00000967"/>
    </source>
</evidence>
<dbReference type="GO" id="GO:0006508">
    <property type="term" value="P:proteolysis"/>
    <property type="evidence" value="ECO:0007669"/>
    <property type="project" value="UniProtKB-KW"/>
</dbReference>
<evidence type="ECO:0000256" key="1">
    <source>
        <dbReference type="ARBA" id="ARBA00000135"/>
    </source>
</evidence>
<dbReference type="InterPro" id="IPR043472">
    <property type="entry name" value="Macro_dom-like"/>
</dbReference>
<dbReference type="EC" id="3.4.11.1" evidence="8"/>
<keyword evidence="8" id="KW-0963">Cytoplasm</keyword>
<feature type="binding site" evidence="8">
    <location>
        <position position="235"/>
    </location>
    <ligand>
        <name>Mn(2+)</name>
        <dbReference type="ChEBI" id="CHEBI:29035"/>
        <label>1</label>
    </ligand>
</feature>
<dbReference type="InterPro" id="IPR011356">
    <property type="entry name" value="Leucine_aapep/pepB"/>
</dbReference>
<feature type="binding site" evidence="8">
    <location>
        <position position="314"/>
    </location>
    <ligand>
        <name>Mn(2+)</name>
        <dbReference type="ChEBI" id="CHEBI:29035"/>
        <label>1</label>
    </ligand>
</feature>
<evidence type="ECO:0000313" key="11">
    <source>
        <dbReference type="Proteomes" id="UP000053370"/>
    </source>
</evidence>
<evidence type="ECO:0000256" key="5">
    <source>
        <dbReference type="ARBA" id="ARBA00022670"/>
    </source>
</evidence>
<dbReference type="GO" id="GO:0005737">
    <property type="term" value="C:cytoplasm"/>
    <property type="evidence" value="ECO:0007669"/>
    <property type="project" value="UniProtKB-SubCell"/>
</dbReference>
<dbReference type="Proteomes" id="UP000053370">
    <property type="component" value="Unassembled WGS sequence"/>
</dbReference>
<feature type="active site" evidence="8">
    <location>
        <position position="242"/>
    </location>
</feature>
<dbReference type="PATRIC" id="fig|1678840.3.peg.1161"/>
<keyword evidence="6 8" id="KW-0378">Hydrolase</keyword>
<evidence type="ECO:0000256" key="3">
    <source>
        <dbReference type="ARBA" id="ARBA00009528"/>
    </source>
</evidence>
<evidence type="ECO:0000256" key="6">
    <source>
        <dbReference type="ARBA" id="ARBA00022801"/>
    </source>
</evidence>
<comment type="catalytic activity">
    <reaction evidence="2 8">
        <text>Release of an N-terminal amino acid, preferentially leucine, but not glutamic or aspartic acids.</text>
        <dbReference type="EC" id="3.4.11.10"/>
    </reaction>
</comment>
<dbReference type="SUPFAM" id="SSF52949">
    <property type="entry name" value="Macro domain-like"/>
    <property type="match status" value="1"/>
</dbReference>
<dbReference type="Pfam" id="PF00883">
    <property type="entry name" value="Peptidase_M17"/>
    <property type="match status" value="1"/>
</dbReference>
<keyword evidence="8" id="KW-0479">Metal-binding</keyword>
<feature type="binding site" evidence="8">
    <location>
        <position position="253"/>
    </location>
    <ligand>
        <name>Mn(2+)</name>
        <dbReference type="ChEBI" id="CHEBI:29035"/>
        <label>2</label>
    </ligand>
</feature>
<feature type="active site" evidence="8">
    <location>
        <position position="316"/>
    </location>
</feature>
<feature type="binding site" evidence="8">
    <location>
        <position position="312"/>
    </location>
    <ligand>
        <name>Mn(2+)</name>
        <dbReference type="ChEBI" id="CHEBI:29035"/>
        <label>1</label>
    </ligand>
</feature>
<dbReference type="RefSeq" id="WP_062278903.1">
    <property type="nucleotide sequence ID" value="NZ_DF968180.1"/>
</dbReference>
<feature type="binding site" evidence="8">
    <location>
        <position position="235"/>
    </location>
    <ligand>
        <name>Mn(2+)</name>
        <dbReference type="ChEBI" id="CHEBI:29035"/>
        <label>2</label>
    </ligand>
</feature>
<dbReference type="GO" id="GO:0070006">
    <property type="term" value="F:metalloaminopeptidase activity"/>
    <property type="evidence" value="ECO:0007669"/>
    <property type="project" value="InterPro"/>
</dbReference>
<dbReference type="GO" id="GO:0030145">
    <property type="term" value="F:manganese ion binding"/>
    <property type="evidence" value="ECO:0007669"/>
    <property type="project" value="UniProtKB-UniRule"/>
</dbReference>
<evidence type="ECO:0000313" key="10">
    <source>
        <dbReference type="EMBL" id="GAP40010.1"/>
    </source>
</evidence>
<dbReference type="InterPro" id="IPR000819">
    <property type="entry name" value="Peptidase_M17_C"/>
</dbReference>
<comment type="similarity">
    <text evidence="3 8">Belongs to the peptidase M17 family.</text>
</comment>
<comment type="subcellular location">
    <subcellularLocation>
        <location evidence="8">Cytoplasm</location>
    </subcellularLocation>
</comment>
<protein>
    <recommendedName>
        <fullName evidence="8">Probable cytosol aminopeptidase</fullName>
        <ecNumber evidence="8">3.4.11.1</ecNumber>
    </recommendedName>
    <alternativeName>
        <fullName evidence="8">Leucine aminopeptidase</fullName>
        <shortName evidence="8">LAP</shortName>
        <ecNumber evidence="8">3.4.11.10</ecNumber>
    </alternativeName>
    <alternativeName>
        <fullName evidence="8">Leucyl aminopeptidase</fullName>
    </alternativeName>
</protein>
<keyword evidence="4 8" id="KW-0031">Aminopeptidase</keyword>
<dbReference type="InterPro" id="IPR023042">
    <property type="entry name" value="Peptidase_M17_leu_NH2_pept"/>
</dbReference>
<accession>A0A0K8PCY7</accession>
<dbReference type="HAMAP" id="MF_00181">
    <property type="entry name" value="Cytosol_peptidase_M17"/>
    <property type="match status" value="1"/>
</dbReference>
<evidence type="ECO:0000259" key="9">
    <source>
        <dbReference type="PROSITE" id="PS00631"/>
    </source>
</evidence>
<keyword evidence="5 8" id="KW-0645">Protease</keyword>
<dbReference type="PROSITE" id="PS00631">
    <property type="entry name" value="CYTOSOL_AP"/>
    <property type="match status" value="1"/>
</dbReference>
<comment type="function">
    <text evidence="7 8">Presumably involved in the processing and regular turnover of intracellular proteins. Catalyzes the removal of unsubstituted N-terminal amino acids from various peptides.</text>
</comment>
<keyword evidence="11" id="KW-1185">Reference proteome</keyword>
<evidence type="ECO:0000256" key="4">
    <source>
        <dbReference type="ARBA" id="ARBA00022438"/>
    </source>
</evidence>
<feature type="binding site" evidence="8">
    <location>
        <position position="314"/>
    </location>
    <ligand>
        <name>Mn(2+)</name>
        <dbReference type="ChEBI" id="CHEBI:29035"/>
        <label>2</label>
    </ligand>
</feature>
<dbReference type="AlphaFoldDB" id="A0A0K8PCY7"/>
<dbReference type="PANTHER" id="PTHR11963">
    <property type="entry name" value="LEUCINE AMINOPEPTIDASE-RELATED"/>
    <property type="match status" value="1"/>
</dbReference>
<dbReference type="OrthoDB" id="9809354at2"/>
<dbReference type="CDD" id="cd00433">
    <property type="entry name" value="Peptidase_M17"/>
    <property type="match status" value="1"/>
</dbReference>
<dbReference type="EMBL" id="DF968180">
    <property type="protein sequence ID" value="GAP40010.1"/>
    <property type="molecule type" value="Genomic_DNA"/>
</dbReference>
<organism evidence="10">
    <name type="scientific">Flexilinea flocculi</name>
    <dbReference type="NCBI Taxonomy" id="1678840"/>
    <lineage>
        <taxon>Bacteria</taxon>
        <taxon>Bacillati</taxon>
        <taxon>Chloroflexota</taxon>
        <taxon>Anaerolineae</taxon>
        <taxon>Anaerolineales</taxon>
        <taxon>Anaerolineaceae</taxon>
        <taxon>Flexilinea</taxon>
    </lineage>
</organism>
<gene>
    <name evidence="8" type="primary">pepA</name>
    <name evidence="10" type="ORF">ATC1_12550</name>
</gene>
<dbReference type="STRING" id="1678840.ATC1_12550"/>
<feature type="domain" description="Cytosol aminopeptidase" evidence="9">
    <location>
        <begin position="310"/>
        <end position="317"/>
    </location>
</feature>
<dbReference type="PRINTS" id="PR00481">
    <property type="entry name" value="LAMNOPPTDASE"/>
</dbReference>
<evidence type="ECO:0000256" key="7">
    <source>
        <dbReference type="ARBA" id="ARBA00049972"/>
    </source>
</evidence>
<dbReference type="Gene3D" id="3.40.220.10">
    <property type="entry name" value="Leucine Aminopeptidase, subunit E, domain 1"/>
    <property type="match status" value="1"/>
</dbReference>
<proteinExistence type="inferred from homology"/>
<sequence length="462" mass="50639">MDEILNIKTKFEIKTTEEKPAGAVALKIVSEAQNPFLKKAGDLFFSQGDDGVVVTFYTGETFNSDTYRSLGGKIAAWIKATLPTSVFWEYDPTIAEQEVSNLIEGLLLGSFEFDQYKKVKEIPNSSTLFLDTAFSELLAQRKIVCDAVNMARHWAHEPACLINPQTLSERIEILAKAYGLKCTVLDDLQLREMGAGAIIAVGQGSKTPSRMIIVEYEGQKKEKPVVLVGKAITFDSGGYSIKPSDSMVSMKYDKCGAMAVLGVMRAAAELRFEKPIVGIICAAENMLSQNSYRPDDIIHSLSGQTIEVISTDAEGRLVLCDGLTYAQQKYDPQAIIDLATLTGGCVVAYGHVRAGVLCNQTELFDQLYASGEKTWERVWRLPHDEDYAELLKGTDADLKNSGGRWGSPVTGGMFLKQFVKDTIPWAHIDIAGVSDLEKGTAYSAPGATGFGIRLILDWLQKN</sequence>
<comment type="cofactor">
    <cofactor evidence="8">
        <name>Mn(2+)</name>
        <dbReference type="ChEBI" id="CHEBI:29035"/>
    </cofactor>
    <text evidence="8">Binds 2 manganese ions per subunit.</text>
</comment>
<dbReference type="EC" id="3.4.11.10" evidence="8"/>
<feature type="binding site" evidence="8">
    <location>
        <position position="230"/>
    </location>
    <ligand>
        <name>Mn(2+)</name>
        <dbReference type="ChEBI" id="CHEBI:29035"/>
        <label>2</label>
    </ligand>
</feature>
<name>A0A0K8PCY7_9CHLR</name>
<keyword evidence="8" id="KW-0464">Manganese</keyword>
<comment type="catalytic activity">
    <reaction evidence="1 8">
        <text>Release of an N-terminal amino acid, Xaa-|-Yaa-, in which Xaa is preferably Leu, but may be other amino acids including Pro although not Arg or Lys, and Yaa may be Pro. Amino acid amides and methyl esters are also readily hydrolyzed, but rates on arylamides are exceedingly low.</text>
        <dbReference type="EC" id="3.4.11.1"/>
    </reaction>
</comment>